<feature type="transmembrane region" description="Helical" evidence="4">
    <location>
        <begin position="597"/>
        <end position="617"/>
    </location>
</feature>
<organism evidence="5 6">
    <name type="scientific">Cinara cedri</name>
    <dbReference type="NCBI Taxonomy" id="506608"/>
    <lineage>
        <taxon>Eukaryota</taxon>
        <taxon>Metazoa</taxon>
        <taxon>Ecdysozoa</taxon>
        <taxon>Arthropoda</taxon>
        <taxon>Hexapoda</taxon>
        <taxon>Insecta</taxon>
        <taxon>Pterygota</taxon>
        <taxon>Neoptera</taxon>
        <taxon>Paraneoptera</taxon>
        <taxon>Hemiptera</taxon>
        <taxon>Sternorrhyncha</taxon>
        <taxon>Aphidomorpha</taxon>
        <taxon>Aphidoidea</taxon>
        <taxon>Aphididae</taxon>
        <taxon>Lachninae</taxon>
        <taxon>Cinara</taxon>
    </lineage>
</organism>
<keyword evidence="2" id="KW-0175">Coiled coil</keyword>
<keyword evidence="4" id="KW-0472">Membrane</keyword>
<dbReference type="InterPro" id="IPR002110">
    <property type="entry name" value="Ankyrin_rpt"/>
</dbReference>
<evidence type="ECO:0000256" key="4">
    <source>
        <dbReference type="SAM" id="Phobius"/>
    </source>
</evidence>
<feature type="compositionally biased region" description="Low complexity" evidence="3">
    <location>
        <begin position="1087"/>
        <end position="1097"/>
    </location>
</feature>
<gene>
    <name evidence="5" type="ORF">CINCED_3A022747</name>
</gene>
<feature type="compositionally biased region" description="Gly residues" evidence="3">
    <location>
        <begin position="1075"/>
        <end position="1086"/>
    </location>
</feature>
<dbReference type="Proteomes" id="UP000325440">
    <property type="component" value="Unassembled WGS sequence"/>
</dbReference>
<dbReference type="SMART" id="SM00248">
    <property type="entry name" value="ANK"/>
    <property type="match status" value="3"/>
</dbReference>
<sequence>MGNRTDKENVDSCEDKLLQLKERLEAEMEAVSLDDYLIKIMEAPSSKTKKCEVLEVLVKKVDKENFVTFLNRSIPKLICGEGRNASDHQECSDIFEEQDSASATKEVKFRRKSSEDSQGSVFLVKALTYYIVNEKCRNSDSSIDDFLQYITKLIELGADYRGLLTLKELYDNTKVLNSSENNNKELDCFNIACCKLKENIYKSKELEEGKKHQFKVFIEGVISNDNPLLIAVLRQDKQVLNTFLKKGYPINQYYGGNNLLHSIVLLPGERKVESLEFVLANINQEDIRKAVKAKNGKGLTPLQVLLSAKIKAGKSVIKSFTSRGEVHYSNTLICAVMLLTECGADVDDLEFNVNEREIGIYHKLLKQLKILAEGSIESETLKRNIVMKGEYIIDGGRLALHTAVLEKDKEKLRNFVQKGYDPSTQDENGNNILHVIASMPGKKRAKYLEIILSAIDKLGNESLLKKAINGKNKCELTPIQVALHRKIEQIEDGEGKFIKALNPYPNHYTSNFCIKLLHNGADKEQLTLSGASVHSKKYYDVITQVESKMGSDITKDAMSKLNGQFSKTKKWKEMTVIVGLVGFAILSTLLGDLATKVMLLCVIAVCIACYLVYCKLASFSLFKHSGMPSNPPESVPLQVISNPDVSRGGNDQEDEYFKCFDEDGSKEKGKETEKGVLGAITDDEPSDYYWPKNSIQYSQHIEICNRNHLTFGKLLDKTEDIEKDFDIREKELGNPGKGWAPQVDGDRKCAVLKAGQSETIHGSTFKAVKKMGKLCVELDTVSWMGINMTPWPKGVNIGCTELLPDPQAPMCDKSVMIFSNKGGEGKEIEEVYIGKDDDYRTLIRKKEAEGKVFVKYNNKGCFSAYTSEACYSQSGSNSLAPVPITSMGYFDGWIKELITYSLYPVILFAFLSFMFIACDKVFYKGLKFEREELDKGKIVETLGGKKRWFKIVKDNAYNCVNNTNTLACMLQDYSYKKSSILGLFDFTYIGFNGSIIGELLKLTLILFLFYHFCNILPGMAAELAGNHRAALGSGSTPGEMTGKALSFAKAAAGGAGQVASAAAKQLKSATRSSGPKGGDSGGGGGSKSSESITKGSQ</sequence>
<dbReference type="Gene3D" id="1.25.40.20">
    <property type="entry name" value="Ankyrin repeat-containing domain"/>
    <property type="match status" value="2"/>
</dbReference>
<feature type="coiled-coil region" evidence="2">
    <location>
        <begin position="3"/>
        <end position="34"/>
    </location>
</feature>
<protein>
    <submittedName>
        <fullName evidence="5">Ankyrin repeat-containing domain,Ankyrin repeat</fullName>
    </submittedName>
</protein>
<keyword evidence="4" id="KW-0812">Transmembrane</keyword>
<feature type="transmembrane region" description="Helical" evidence="4">
    <location>
        <begin position="986"/>
        <end position="1010"/>
    </location>
</feature>
<dbReference type="AlphaFoldDB" id="A0A5E4MUC2"/>
<evidence type="ECO:0000256" key="3">
    <source>
        <dbReference type="SAM" id="MobiDB-lite"/>
    </source>
</evidence>
<dbReference type="SUPFAM" id="SSF48403">
    <property type="entry name" value="Ankyrin repeat"/>
    <property type="match status" value="1"/>
</dbReference>
<dbReference type="InterPro" id="IPR036770">
    <property type="entry name" value="Ankyrin_rpt-contain_sf"/>
</dbReference>
<evidence type="ECO:0000313" key="6">
    <source>
        <dbReference type="Proteomes" id="UP000325440"/>
    </source>
</evidence>
<dbReference type="EMBL" id="CABPRJ010001060">
    <property type="protein sequence ID" value="VVC35117.1"/>
    <property type="molecule type" value="Genomic_DNA"/>
</dbReference>
<evidence type="ECO:0000256" key="2">
    <source>
        <dbReference type="SAM" id="Coils"/>
    </source>
</evidence>
<name>A0A5E4MUC2_9HEMI</name>
<keyword evidence="1" id="KW-0040">ANK repeat</keyword>
<feature type="transmembrane region" description="Helical" evidence="4">
    <location>
        <begin position="897"/>
        <end position="917"/>
    </location>
</feature>
<proteinExistence type="predicted"/>
<reference evidence="5 6" key="1">
    <citation type="submission" date="2019-08" db="EMBL/GenBank/DDBJ databases">
        <authorList>
            <person name="Alioto T."/>
            <person name="Alioto T."/>
            <person name="Gomez Garrido J."/>
        </authorList>
    </citation>
    <scope>NUCLEOTIDE SEQUENCE [LARGE SCALE GENOMIC DNA]</scope>
</reference>
<evidence type="ECO:0000313" key="5">
    <source>
        <dbReference type="EMBL" id="VVC35117.1"/>
    </source>
</evidence>
<feature type="transmembrane region" description="Helical" evidence="4">
    <location>
        <begin position="574"/>
        <end position="591"/>
    </location>
</feature>
<accession>A0A5E4MUC2</accession>
<dbReference type="PROSITE" id="PS50088">
    <property type="entry name" value="ANK_REPEAT"/>
    <property type="match status" value="1"/>
</dbReference>
<evidence type="ECO:0000256" key="1">
    <source>
        <dbReference type="PROSITE-ProRule" id="PRU00023"/>
    </source>
</evidence>
<feature type="repeat" description="ANK" evidence="1">
    <location>
        <begin position="395"/>
        <end position="427"/>
    </location>
</feature>
<dbReference type="OrthoDB" id="6424498at2759"/>
<keyword evidence="4" id="KW-1133">Transmembrane helix</keyword>
<feature type="region of interest" description="Disordered" evidence="3">
    <location>
        <begin position="1066"/>
        <end position="1097"/>
    </location>
</feature>
<keyword evidence="6" id="KW-1185">Reference proteome</keyword>